<evidence type="ECO:0000313" key="2">
    <source>
        <dbReference type="Proteomes" id="UP000002193"/>
    </source>
</evidence>
<accession>Q821U8</accession>
<gene>
    <name evidence="1" type="ordered locus">CCA_00837</name>
</gene>
<evidence type="ECO:0000313" key="1">
    <source>
        <dbReference type="EMBL" id="AAP05578.1"/>
    </source>
</evidence>
<protein>
    <submittedName>
        <fullName evidence="1">Uncharacterized protein</fullName>
    </submittedName>
</protein>
<dbReference type="EMBL" id="AE015925">
    <property type="protein sequence ID" value="AAP05578.1"/>
    <property type="molecule type" value="Genomic_DNA"/>
</dbReference>
<reference evidence="1 2" key="1">
    <citation type="journal article" date="2003" name="Nucleic Acids Res.">
        <title>Genome sequence of Chlamydophila caviae (Chlamydia psittaci GPIC): examining the role of niche-specific genes in the evolution of the Chlamydiaceae.</title>
        <authorList>
            <person name="Read T.D."/>
            <person name="Myers G.S.A."/>
            <person name="Brunham R.C."/>
            <person name="Nelson W.C."/>
            <person name="Paulsen I.T."/>
            <person name="Heidelberg J.F."/>
            <person name="Holtzapple E.K."/>
            <person name="Khouri H.M."/>
            <person name="Federova N.B."/>
            <person name="Carty H.A."/>
            <person name="Umayam L.A."/>
            <person name="Haft D.H."/>
            <person name="Peterson J.D."/>
            <person name="Beanan M.J."/>
            <person name="White O."/>
            <person name="Salzberg S.L."/>
            <person name="Hsia R.-C."/>
            <person name="McClarty G."/>
            <person name="Rank R.G."/>
            <person name="Bavoil P.M."/>
            <person name="Fraser C.M."/>
        </authorList>
    </citation>
    <scope>NUCLEOTIDE SEQUENCE [LARGE SCALE GENOMIC DNA]</scope>
    <source>
        <strain evidence="2">ATCC VR-813 / DSM 19441 / 03DC25 / GPIC</strain>
    </source>
</reference>
<name>Q821U8_CHLCV</name>
<dbReference type="AlphaFoldDB" id="Q821U8"/>
<dbReference type="HOGENOM" id="CLU_3041710_0_0_0"/>
<dbReference type="STRING" id="227941.CCA_00837"/>
<proteinExistence type="predicted"/>
<keyword evidence="2" id="KW-1185">Reference proteome</keyword>
<organism evidence="1 2">
    <name type="scientific">Chlamydia caviae (strain ATCC VR-813 / DSM 19441 / 03DC25 / GPIC)</name>
    <name type="common">Chlamydophila caviae</name>
    <dbReference type="NCBI Taxonomy" id="227941"/>
    <lineage>
        <taxon>Bacteria</taxon>
        <taxon>Pseudomonadati</taxon>
        <taxon>Chlamydiota</taxon>
        <taxon>Chlamydiia</taxon>
        <taxon>Chlamydiales</taxon>
        <taxon>Chlamydiaceae</taxon>
        <taxon>Chlamydia/Chlamydophila group</taxon>
        <taxon>Chlamydia</taxon>
    </lineage>
</organism>
<dbReference type="Proteomes" id="UP000002193">
    <property type="component" value="Chromosome"/>
</dbReference>
<sequence length="54" mass="6551">MNRTQLVLFRRHKMLSGHSVNHPCRIVFFLLKRNKKHHLKVLTFSTIKHNFLLN</sequence>
<dbReference type="KEGG" id="cca:CCA_00837"/>